<evidence type="ECO:0000313" key="1">
    <source>
        <dbReference type="EMBL" id="KKR30462.1"/>
    </source>
</evidence>
<proteinExistence type="predicted"/>
<sequence>MVKYNPVQEVDSKPILLPFTTREKMFKELKLPGDPNDPSLKETTVLTPEGLVKYLPGSIWPPRFGDEDDDIYGR</sequence>
<reference evidence="1 2" key="1">
    <citation type="journal article" date="2015" name="Nature">
        <title>rRNA introns, odd ribosomes, and small enigmatic genomes across a large radiation of phyla.</title>
        <authorList>
            <person name="Brown C.T."/>
            <person name="Hug L.A."/>
            <person name="Thomas B.C."/>
            <person name="Sharon I."/>
            <person name="Castelle C.J."/>
            <person name="Singh A."/>
            <person name="Wilkins M.J."/>
            <person name="Williams K.H."/>
            <person name="Banfield J.F."/>
        </authorList>
    </citation>
    <scope>NUCLEOTIDE SEQUENCE [LARGE SCALE GENOMIC DNA]</scope>
</reference>
<protein>
    <submittedName>
        <fullName evidence="1">Uncharacterized protein</fullName>
    </submittedName>
</protein>
<accession>A0A0G0SXW4</accession>
<gene>
    <name evidence="1" type="ORF">UT61_C0006G0018</name>
</gene>
<name>A0A0G0SXW4_9BACT</name>
<dbReference type="AlphaFoldDB" id="A0A0G0SXW4"/>
<organism evidence="1 2">
    <name type="scientific">Candidatus Woesebacteria bacterium GW2011_GWA1_39_8</name>
    <dbReference type="NCBI Taxonomy" id="1618552"/>
    <lineage>
        <taxon>Bacteria</taxon>
        <taxon>Candidatus Woeseibacteriota</taxon>
    </lineage>
</organism>
<comment type="caution">
    <text evidence="1">The sequence shown here is derived from an EMBL/GenBank/DDBJ whole genome shotgun (WGS) entry which is preliminary data.</text>
</comment>
<dbReference type="Proteomes" id="UP000034793">
    <property type="component" value="Unassembled WGS sequence"/>
</dbReference>
<evidence type="ECO:0000313" key="2">
    <source>
        <dbReference type="Proteomes" id="UP000034793"/>
    </source>
</evidence>
<dbReference type="EMBL" id="LBXL01000006">
    <property type="protein sequence ID" value="KKR30462.1"/>
    <property type="molecule type" value="Genomic_DNA"/>
</dbReference>